<organism evidence="1 2">
    <name type="scientific">Taenia crassiceps</name>
    <dbReference type="NCBI Taxonomy" id="6207"/>
    <lineage>
        <taxon>Eukaryota</taxon>
        <taxon>Metazoa</taxon>
        <taxon>Spiralia</taxon>
        <taxon>Lophotrochozoa</taxon>
        <taxon>Platyhelminthes</taxon>
        <taxon>Cestoda</taxon>
        <taxon>Eucestoda</taxon>
        <taxon>Cyclophyllidea</taxon>
        <taxon>Taeniidae</taxon>
        <taxon>Taenia</taxon>
    </lineage>
</organism>
<dbReference type="Proteomes" id="UP001651158">
    <property type="component" value="Unassembled WGS sequence"/>
</dbReference>
<dbReference type="EMBL" id="JAKROA010000014">
    <property type="protein sequence ID" value="KAL5104147.1"/>
    <property type="molecule type" value="Genomic_DNA"/>
</dbReference>
<name>A0ABR4Q3I0_9CEST</name>
<evidence type="ECO:0000313" key="2">
    <source>
        <dbReference type="Proteomes" id="UP001651158"/>
    </source>
</evidence>
<comment type="caution">
    <text evidence="1">The sequence shown here is derived from an EMBL/GenBank/DDBJ whole genome shotgun (WGS) entry which is preliminary data.</text>
</comment>
<keyword evidence="2" id="KW-1185">Reference proteome</keyword>
<proteinExistence type="predicted"/>
<gene>
    <name evidence="1" type="ORF">TcWFU_008924</name>
</gene>
<reference evidence="1 2" key="1">
    <citation type="journal article" date="2022" name="Front. Cell. Infect. Microbiol.">
        <title>The Genomes of Two Strains of Taenia crassiceps the Animal Model for the Study of Human Cysticercosis.</title>
        <authorList>
            <person name="Bobes R.J."/>
            <person name="Estrada K."/>
            <person name="Rios-Valencia D.G."/>
            <person name="Calderon-Gallegos A."/>
            <person name="de la Torre P."/>
            <person name="Carrero J.C."/>
            <person name="Sanchez-Flores A."/>
            <person name="Laclette J.P."/>
        </authorList>
    </citation>
    <scope>NUCLEOTIDE SEQUENCE [LARGE SCALE GENOMIC DNA]</scope>
    <source>
        <strain evidence="1">WFUcys</strain>
    </source>
</reference>
<evidence type="ECO:0000313" key="1">
    <source>
        <dbReference type="EMBL" id="KAL5104147.1"/>
    </source>
</evidence>
<accession>A0ABR4Q3I0</accession>
<sequence length="112" mass="12431">MLLSAMKKKLPVEVTKEAAARKSSSLTQARGFVIIRLRWPICCSELGALPFMWPVTRRSLCGTSWAILLTHLPSLHPASPHRILIPHGKRTIRQLASSFPPPPPPPPELEVL</sequence>
<protein>
    <submittedName>
        <fullName evidence="1">Uncharacterized protein</fullName>
    </submittedName>
</protein>